<dbReference type="EMBL" id="CP000061">
    <property type="protein sequence ID" value="ABC65317.1"/>
    <property type="molecule type" value="Genomic_DNA"/>
</dbReference>
<gene>
    <name evidence="1" type="ordered locus">AYWB_200</name>
</gene>
<evidence type="ECO:0000313" key="1">
    <source>
        <dbReference type="EMBL" id="ABC65317.1"/>
    </source>
</evidence>
<dbReference type="HOGENOM" id="CLU_3058104_0_0_14"/>
<organism evidence="1 2">
    <name type="scientific">Aster yellows witches'-broom phytoplasma (strain AYWB)</name>
    <dbReference type="NCBI Taxonomy" id="322098"/>
    <lineage>
        <taxon>Bacteria</taxon>
        <taxon>Bacillati</taxon>
        <taxon>Mycoplasmatota</taxon>
        <taxon>Mollicutes</taxon>
        <taxon>Acholeplasmatales</taxon>
        <taxon>Acholeplasmataceae</taxon>
        <taxon>Candidatus Phytoplasma</taxon>
        <taxon>16SrI (Aster yellows group)</taxon>
    </lineage>
</organism>
<dbReference type="RefSeq" id="WP_011412482.1">
    <property type="nucleotide sequence ID" value="NC_007716.1"/>
</dbReference>
<dbReference type="AlphaFoldDB" id="Q2NJS6"/>
<protein>
    <submittedName>
        <fullName evidence="1">Uncharacterized protein</fullName>
    </submittedName>
</protein>
<dbReference type="STRING" id="322098.AYWB_200"/>
<accession>Q2NJS6</accession>
<reference evidence="1 2" key="1">
    <citation type="journal article" date="2006" name="J. Bacteriol.">
        <title>Living with genome instability: the adaptation of phytoplasmas to diverse environments of their insect and plant hosts.</title>
        <authorList>
            <person name="Bai X."/>
            <person name="Zhang J."/>
            <person name="Ewing A."/>
            <person name="Miller S.A."/>
            <person name="Jancso Radek A."/>
            <person name="Shevchenko D.V."/>
            <person name="Tsukerman K."/>
            <person name="Walunas T."/>
            <person name="Lapidus A."/>
            <person name="Campbell J.W."/>
            <person name="Hogenhout S.A."/>
        </authorList>
    </citation>
    <scope>NUCLEOTIDE SEQUENCE [LARGE SCALE GENOMIC DNA]</scope>
    <source>
        <strain evidence="1 2">AYWB</strain>
    </source>
</reference>
<dbReference type="KEGG" id="ayw:AYWB_200"/>
<keyword evidence="2" id="KW-1185">Reference proteome</keyword>
<name>Q2NJS6_AYWBP</name>
<dbReference type="PhylomeDB" id="Q2NJS6"/>
<evidence type="ECO:0000313" key="2">
    <source>
        <dbReference type="Proteomes" id="UP000001934"/>
    </source>
</evidence>
<proteinExistence type="predicted"/>
<dbReference type="Proteomes" id="UP000001934">
    <property type="component" value="Chromosome"/>
</dbReference>
<sequence length="53" mass="6124">MAPLPSRTFHEIDIDAIYFDDGIRIIKPQQENIEDLLKLSNGAKKIYLFVFVS</sequence>